<evidence type="ECO:0000313" key="1">
    <source>
        <dbReference type="EMBL" id="ROV62111.1"/>
    </source>
</evidence>
<gene>
    <name evidence="1" type="ORF">EGH82_01765</name>
</gene>
<sequence>MISCNQYDYLEIACMYHFPLRLVLLDGSIIEGIASDTGYNTHKQECLIIESNGEPRFIPTEQLKSLQVTIDNPHFSSVNFQQ</sequence>
<proteinExistence type="predicted"/>
<reference evidence="1 2" key="1">
    <citation type="submission" date="2018-11" db="EMBL/GenBank/DDBJ databases">
        <title>Vibrio ponticus strain CAIM 1751 pathogenic for the snapper Lutjanus guttatus.</title>
        <authorList>
            <person name="Soto-Rodriguez S."/>
            <person name="Lozano-Olvera R."/>
            <person name="Gomez-Gil B."/>
        </authorList>
    </citation>
    <scope>NUCLEOTIDE SEQUENCE [LARGE SCALE GENOMIC DNA]</scope>
    <source>
        <strain evidence="1 2">CAIM 1751</strain>
    </source>
</reference>
<dbReference type="SUPFAM" id="SSF101744">
    <property type="entry name" value="Rof/RNase P subunit-like"/>
    <property type="match status" value="1"/>
</dbReference>
<accession>A0A3N3E5V0</accession>
<dbReference type="RefSeq" id="WP_123780183.1">
    <property type="nucleotide sequence ID" value="NZ_RKIK01000003.1"/>
</dbReference>
<dbReference type="InterPro" id="IPR038626">
    <property type="entry name" value="Rof-like_sf"/>
</dbReference>
<evidence type="ECO:0000313" key="2">
    <source>
        <dbReference type="Proteomes" id="UP000278792"/>
    </source>
</evidence>
<dbReference type="InterPro" id="IPR023534">
    <property type="entry name" value="Rof/RNase_P-like"/>
</dbReference>
<comment type="caution">
    <text evidence="1">The sequence shown here is derived from an EMBL/GenBank/DDBJ whole genome shotgun (WGS) entry which is preliminary data.</text>
</comment>
<dbReference type="EMBL" id="RKIK01000003">
    <property type="protein sequence ID" value="ROV62111.1"/>
    <property type="molecule type" value="Genomic_DNA"/>
</dbReference>
<name>A0A3N3E5V0_9VIBR</name>
<dbReference type="Proteomes" id="UP000278792">
    <property type="component" value="Unassembled WGS sequence"/>
</dbReference>
<dbReference type="Gene3D" id="2.30.30.400">
    <property type="entry name" value="Rof-like"/>
    <property type="match status" value="1"/>
</dbReference>
<dbReference type="AlphaFoldDB" id="A0A3N3E5V0"/>
<dbReference type="Pfam" id="PF07073">
    <property type="entry name" value="ROF"/>
    <property type="match status" value="1"/>
</dbReference>
<organism evidence="1 2">
    <name type="scientific">Vibrio ponticus</name>
    <dbReference type="NCBI Taxonomy" id="265668"/>
    <lineage>
        <taxon>Bacteria</taxon>
        <taxon>Pseudomonadati</taxon>
        <taxon>Pseudomonadota</taxon>
        <taxon>Gammaproteobacteria</taxon>
        <taxon>Vibrionales</taxon>
        <taxon>Vibrionaceae</taxon>
        <taxon>Vibrio</taxon>
    </lineage>
</organism>
<dbReference type="InterPro" id="IPR009778">
    <property type="entry name" value="ROF"/>
</dbReference>
<protein>
    <submittedName>
        <fullName evidence="1">Transcriptional antiterminator</fullName>
    </submittedName>
</protein>